<sequence length="66" mass="6579">MPAAGPAIRPSPTLITAAAAAAARKAAVGKKAAPTVTREVEERSLNTYDRVFGVIDGGLSTGEGVA</sequence>
<proteinExistence type="predicted"/>
<dbReference type="Proteomes" id="UP001061298">
    <property type="component" value="Chromosome"/>
</dbReference>
<organism evidence="1 2">
    <name type="scientific">Streptomyces cynarae</name>
    <dbReference type="NCBI Taxonomy" id="2981134"/>
    <lineage>
        <taxon>Bacteria</taxon>
        <taxon>Bacillati</taxon>
        <taxon>Actinomycetota</taxon>
        <taxon>Actinomycetes</taxon>
        <taxon>Kitasatosporales</taxon>
        <taxon>Streptomycetaceae</taxon>
        <taxon>Streptomyces</taxon>
    </lineage>
</organism>
<name>A0ABY6EEM0_9ACTN</name>
<accession>A0ABY6EEM0</accession>
<evidence type="ECO:0000313" key="2">
    <source>
        <dbReference type="Proteomes" id="UP001061298"/>
    </source>
</evidence>
<dbReference type="EMBL" id="CP106793">
    <property type="protein sequence ID" value="UXY24828.1"/>
    <property type="molecule type" value="Genomic_DNA"/>
</dbReference>
<reference evidence="1" key="1">
    <citation type="submission" date="2022-10" db="EMBL/GenBank/DDBJ databases">
        <authorList>
            <person name="Mo P."/>
        </authorList>
    </citation>
    <scope>NUCLEOTIDE SEQUENCE</scope>
    <source>
        <strain evidence="1">HUAS 13-4</strain>
    </source>
</reference>
<gene>
    <name evidence="1" type="ORF">N8I84_02040</name>
</gene>
<keyword evidence="2" id="KW-1185">Reference proteome</keyword>
<dbReference type="RefSeq" id="WP_263235051.1">
    <property type="nucleotide sequence ID" value="NZ_CP106793.1"/>
</dbReference>
<evidence type="ECO:0000313" key="1">
    <source>
        <dbReference type="EMBL" id="UXY24828.1"/>
    </source>
</evidence>
<protein>
    <submittedName>
        <fullName evidence="1">Uncharacterized protein</fullName>
    </submittedName>
</protein>